<dbReference type="Proteomes" id="UP000776700">
    <property type="component" value="Unassembled WGS sequence"/>
</dbReference>
<protein>
    <submittedName>
        <fullName evidence="2">GIY-YIG nuclease family protein</fullName>
    </submittedName>
</protein>
<comment type="caution">
    <text evidence="2">The sequence shown here is derived from an EMBL/GenBank/DDBJ whole genome shotgun (WGS) entry which is preliminary data.</text>
</comment>
<dbReference type="EMBL" id="DYUB01000299">
    <property type="protein sequence ID" value="HJG97322.1"/>
    <property type="molecule type" value="Genomic_DNA"/>
</dbReference>
<proteinExistence type="predicted"/>
<dbReference type="CDD" id="cd10437">
    <property type="entry name" value="GIY-YIG_HE_I-TevI_like"/>
    <property type="match status" value="1"/>
</dbReference>
<reference evidence="2" key="1">
    <citation type="journal article" date="2021" name="PeerJ">
        <title>Extensive microbial diversity within the chicken gut microbiome revealed by metagenomics and culture.</title>
        <authorList>
            <person name="Gilroy R."/>
            <person name="Ravi A."/>
            <person name="Getino M."/>
            <person name="Pursley I."/>
            <person name="Horton D.L."/>
            <person name="Alikhan N.F."/>
            <person name="Baker D."/>
            <person name="Gharbi K."/>
            <person name="Hall N."/>
            <person name="Watson M."/>
            <person name="Adriaenssens E.M."/>
            <person name="Foster-Nyarko E."/>
            <person name="Jarju S."/>
            <person name="Secka A."/>
            <person name="Antonio M."/>
            <person name="Oren A."/>
            <person name="Chaudhuri R.R."/>
            <person name="La Ragione R."/>
            <person name="Hildebrand F."/>
            <person name="Pallen M.J."/>
        </authorList>
    </citation>
    <scope>NUCLEOTIDE SEQUENCE</scope>
    <source>
        <strain evidence="2">1277</strain>
    </source>
</reference>
<name>A0A921N1S8_9FIRM</name>
<dbReference type="Gene3D" id="3.40.1440.10">
    <property type="entry name" value="GIY-YIG endonuclease"/>
    <property type="match status" value="1"/>
</dbReference>
<dbReference type="InterPro" id="IPR006350">
    <property type="entry name" value="Intron_endoG1"/>
</dbReference>
<evidence type="ECO:0000313" key="3">
    <source>
        <dbReference type="Proteomes" id="UP000776700"/>
    </source>
</evidence>
<dbReference type="PROSITE" id="PS50164">
    <property type="entry name" value="GIY_YIG"/>
    <property type="match status" value="1"/>
</dbReference>
<reference evidence="2" key="2">
    <citation type="submission" date="2021-09" db="EMBL/GenBank/DDBJ databases">
        <authorList>
            <person name="Gilroy R."/>
        </authorList>
    </citation>
    <scope>NUCLEOTIDE SEQUENCE</scope>
    <source>
        <strain evidence="2">1277</strain>
    </source>
</reference>
<evidence type="ECO:0000313" key="2">
    <source>
        <dbReference type="EMBL" id="HJG97322.1"/>
    </source>
</evidence>
<dbReference type="InterPro" id="IPR035901">
    <property type="entry name" value="GIY-YIG_endonuc_sf"/>
</dbReference>
<dbReference type="Pfam" id="PF01541">
    <property type="entry name" value="GIY-YIG"/>
    <property type="match status" value="1"/>
</dbReference>
<organism evidence="2 3">
    <name type="scientific">Romboutsia timonensis</name>
    <dbReference type="NCBI Taxonomy" id="1776391"/>
    <lineage>
        <taxon>Bacteria</taxon>
        <taxon>Bacillati</taxon>
        <taxon>Bacillota</taxon>
        <taxon>Clostridia</taxon>
        <taxon>Peptostreptococcales</taxon>
        <taxon>Peptostreptococcaceae</taxon>
        <taxon>Romboutsia</taxon>
    </lineage>
</organism>
<feature type="domain" description="GIY-YIG" evidence="1">
    <location>
        <begin position="20"/>
        <end position="122"/>
    </location>
</feature>
<accession>A0A921N1S8</accession>
<dbReference type="InterPro" id="IPR000305">
    <property type="entry name" value="GIY-YIG_endonuc"/>
</dbReference>
<dbReference type="NCBIfam" id="TIGR01453">
    <property type="entry name" value="grpIintron_endo"/>
    <property type="match status" value="1"/>
</dbReference>
<dbReference type="SUPFAM" id="SSF82771">
    <property type="entry name" value="GIY-YIG endonuclease"/>
    <property type="match status" value="1"/>
</dbReference>
<sequence length="169" mass="19915">MPLLGKTMNKNTKKYKNKDGISGVYSITNMKSDIVYVGESFNIEERWMSHIDELKKGKHHNKRLQTDWNIYGKENFKFEILEKLELEFICDGLPYEYKKCVLLIKEAEYIDKYDSYNNGYNAEYTVDEILVGNKDKELLNCLVNCIHIYKNNDNRIPDSICAYLQNNTD</sequence>
<gene>
    <name evidence="2" type="ORF">K8V90_09495</name>
</gene>
<feature type="non-terminal residue" evidence="2">
    <location>
        <position position="169"/>
    </location>
</feature>
<dbReference type="GO" id="GO:0004519">
    <property type="term" value="F:endonuclease activity"/>
    <property type="evidence" value="ECO:0007669"/>
    <property type="project" value="InterPro"/>
</dbReference>
<dbReference type="AlphaFoldDB" id="A0A921N1S8"/>
<evidence type="ECO:0000259" key="1">
    <source>
        <dbReference type="PROSITE" id="PS50164"/>
    </source>
</evidence>